<gene>
    <name evidence="10" type="ORF">ACG0Z6_08665</name>
</gene>
<evidence type="ECO:0000256" key="4">
    <source>
        <dbReference type="ARBA" id="ARBA00022989"/>
    </source>
</evidence>
<comment type="similarity">
    <text evidence="6">Belongs to the ABC-4 integral membrane protein family.</text>
</comment>
<dbReference type="InterPro" id="IPR050250">
    <property type="entry name" value="Macrolide_Exporter_MacB"/>
</dbReference>
<evidence type="ECO:0000313" key="10">
    <source>
        <dbReference type="EMBL" id="MFG6448317.1"/>
    </source>
</evidence>
<dbReference type="RefSeq" id="WP_394460433.1">
    <property type="nucleotide sequence ID" value="NZ_JBIGHZ010000003.1"/>
</dbReference>
<keyword evidence="4 7" id="KW-1133">Transmembrane helix</keyword>
<reference evidence="10 11" key="1">
    <citation type="submission" date="2024-08" db="EMBL/GenBank/DDBJ databases">
        <authorList>
            <person name="Lu H."/>
        </authorList>
    </citation>
    <scope>NUCLEOTIDE SEQUENCE [LARGE SCALE GENOMIC DNA]</scope>
    <source>
        <strain evidence="10 11">BYS180W</strain>
    </source>
</reference>
<comment type="subcellular location">
    <subcellularLocation>
        <location evidence="1">Cell membrane</location>
        <topology evidence="1">Multi-pass membrane protein</topology>
    </subcellularLocation>
</comment>
<organism evidence="10 11">
    <name type="scientific">Roseateles rivi</name>
    <dbReference type="NCBI Taxonomy" id="3299028"/>
    <lineage>
        <taxon>Bacteria</taxon>
        <taxon>Pseudomonadati</taxon>
        <taxon>Pseudomonadota</taxon>
        <taxon>Betaproteobacteria</taxon>
        <taxon>Burkholderiales</taxon>
        <taxon>Sphaerotilaceae</taxon>
        <taxon>Roseateles</taxon>
    </lineage>
</organism>
<protein>
    <submittedName>
        <fullName evidence="10">ABC transporter permease</fullName>
    </submittedName>
</protein>
<dbReference type="EMBL" id="JBIGHZ010000003">
    <property type="protein sequence ID" value="MFG6448317.1"/>
    <property type="molecule type" value="Genomic_DNA"/>
</dbReference>
<keyword evidence="5 7" id="KW-0472">Membrane</keyword>
<sequence length="408" mass="43966">MEIRPILSSLRHHKTAAGLIVLQIALTCAIVCNALFLISQRVQRIDTDSGMQEDEVVMLAMSTLAPQPDAQAQMRSDLAALRQIPGVRAAALASQIPWGMGMSISTISTQQGETNTRTQQAAHYIASEGLLATLGLQLVQGRDFRPEEFISSQALDDAPNTQVPAIIINQGLANLLFPGQSALGQQVTVYNGSPQRVVGVVAQLPTPSPRARDSAQEPAMILPVSPQGGVYLLRSDKLQREAVLQAARKVLLGNSPGLPRAVREQASLQELRQDFYRQDRAMAWLLGVVCLALLGVTAFGIVGLASFWVQQRSRMIGTRRALGATRADILRYFQLENLLLSTLGIALGLCGALGLSALLVQHYELPRLPLAYLGVAALLLWALGQLAVWAPARRASQLAPMQAMRGLA</sequence>
<evidence type="ECO:0000313" key="11">
    <source>
        <dbReference type="Proteomes" id="UP001606099"/>
    </source>
</evidence>
<dbReference type="Pfam" id="PF02687">
    <property type="entry name" value="FtsX"/>
    <property type="match status" value="1"/>
</dbReference>
<keyword evidence="11" id="KW-1185">Reference proteome</keyword>
<feature type="domain" description="MacB-like periplasmic core" evidence="9">
    <location>
        <begin position="35"/>
        <end position="225"/>
    </location>
</feature>
<accession>A0ABW7FVG9</accession>
<dbReference type="InterPro" id="IPR003838">
    <property type="entry name" value="ABC3_permease_C"/>
</dbReference>
<feature type="transmembrane region" description="Helical" evidence="7">
    <location>
        <begin position="371"/>
        <end position="392"/>
    </location>
</feature>
<comment type="caution">
    <text evidence="10">The sequence shown here is derived from an EMBL/GenBank/DDBJ whole genome shotgun (WGS) entry which is preliminary data.</text>
</comment>
<proteinExistence type="inferred from homology"/>
<evidence type="ECO:0000256" key="7">
    <source>
        <dbReference type="SAM" id="Phobius"/>
    </source>
</evidence>
<evidence type="ECO:0000259" key="8">
    <source>
        <dbReference type="Pfam" id="PF02687"/>
    </source>
</evidence>
<evidence type="ECO:0000259" key="9">
    <source>
        <dbReference type="Pfam" id="PF12704"/>
    </source>
</evidence>
<name>A0ABW7FVG9_9BURK</name>
<dbReference type="Proteomes" id="UP001606099">
    <property type="component" value="Unassembled WGS sequence"/>
</dbReference>
<evidence type="ECO:0000256" key="6">
    <source>
        <dbReference type="ARBA" id="ARBA00038076"/>
    </source>
</evidence>
<feature type="transmembrane region" description="Helical" evidence="7">
    <location>
        <begin position="281"/>
        <end position="309"/>
    </location>
</feature>
<evidence type="ECO:0000256" key="1">
    <source>
        <dbReference type="ARBA" id="ARBA00004651"/>
    </source>
</evidence>
<feature type="transmembrane region" description="Helical" evidence="7">
    <location>
        <begin position="16"/>
        <end position="38"/>
    </location>
</feature>
<dbReference type="PANTHER" id="PTHR30572">
    <property type="entry name" value="MEMBRANE COMPONENT OF TRANSPORTER-RELATED"/>
    <property type="match status" value="1"/>
</dbReference>
<keyword evidence="3 7" id="KW-0812">Transmembrane</keyword>
<feature type="transmembrane region" description="Helical" evidence="7">
    <location>
        <begin position="338"/>
        <end position="359"/>
    </location>
</feature>
<evidence type="ECO:0000256" key="3">
    <source>
        <dbReference type="ARBA" id="ARBA00022692"/>
    </source>
</evidence>
<dbReference type="PANTHER" id="PTHR30572:SF4">
    <property type="entry name" value="ABC TRANSPORTER PERMEASE YTRF"/>
    <property type="match status" value="1"/>
</dbReference>
<feature type="domain" description="ABC3 transporter permease C-terminal" evidence="8">
    <location>
        <begin position="290"/>
        <end position="398"/>
    </location>
</feature>
<dbReference type="InterPro" id="IPR025857">
    <property type="entry name" value="MacB_PCD"/>
</dbReference>
<evidence type="ECO:0000256" key="2">
    <source>
        <dbReference type="ARBA" id="ARBA00022475"/>
    </source>
</evidence>
<evidence type="ECO:0000256" key="5">
    <source>
        <dbReference type="ARBA" id="ARBA00023136"/>
    </source>
</evidence>
<dbReference type="Pfam" id="PF12704">
    <property type="entry name" value="MacB_PCD"/>
    <property type="match status" value="1"/>
</dbReference>
<keyword evidence="2" id="KW-1003">Cell membrane</keyword>